<comment type="caution">
    <text evidence="4">The sequence shown here is derived from an EMBL/GenBank/DDBJ whole genome shotgun (WGS) entry which is preliminary data.</text>
</comment>
<dbReference type="RefSeq" id="WP_165902831.1">
    <property type="nucleotide sequence ID" value="NZ_SMAH01000008.1"/>
</dbReference>
<evidence type="ECO:0000313" key="5">
    <source>
        <dbReference type="EMBL" id="TSE24119.1"/>
    </source>
</evidence>
<dbReference type="Proteomes" id="UP000295536">
    <property type="component" value="Unassembled WGS sequence"/>
</dbReference>
<reference evidence="4 6" key="1">
    <citation type="submission" date="2019-03" db="EMBL/GenBank/DDBJ databases">
        <title>Genomic Encyclopedia of Type Strains, Phase IV (KMG-IV): sequencing the most valuable type-strain genomes for metagenomic binning, comparative biology and taxonomic classification.</title>
        <authorList>
            <person name="Goeker M."/>
        </authorList>
    </citation>
    <scope>NUCLEOTIDE SEQUENCE [LARGE SCALE GENOMIC DNA]</scope>
    <source>
        <strain evidence="4 6">DSM 12034</strain>
    </source>
</reference>
<dbReference type="InterPro" id="IPR036852">
    <property type="entry name" value="Peptidase_S8/S53_dom_sf"/>
</dbReference>
<keyword evidence="1 4" id="KW-0645">Protease</keyword>
<dbReference type="PROSITE" id="PS51892">
    <property type="entry name" value="SUBTILASE"/>
    <property type="match status" value="1"/>
</dbReference>
<proteinExistence type="inferred from homology"/>
<feature type="active site" description="Charge relay system" evidence="1">
    <location>
        <position position="183"/>
    </location>
</feature>
<dbReference type="EMBL" id="SMAH01000008">
    <property type="protein sequence ID" value="TCS97606.1"/>
    <property type="molecule type" value="Genomic_DNA"/>
</dbReference>
<comment type="similarity">
    <text evidence="1">Belongs to the peptidase S8 family.</text>
</comment>
<feature type="active site" description="Charge relay system" evidence="1">
    <location>
        <position position="364"/>
    </location>
</feature>
<feature type="signal peptide" evidence="2">
    <location>
        <begin position="1"/>
        <end position="20"/>
    </location>
</feature>
<dbReference type="Pfam" id="PF00082">
    <property type="entry name" value="Peptidase_S8"/>
    <property type="match status" value="1"/>
</dbReference>
<dbReference type="GO" id="GO:0004252">
    <property type="term" value="F:serine-type endopeptidase activity"/>
    <property type="evidence" value="ECO:0007669"/>
    <property type="project" value="UniProtKB-UniRule"/>
</dbReference>
<accession>A0A4R3LJ03</accession>
<keyword evidence="1 5" id="KW-0378">Hydrolase</keyword>
<dbReference type="EMBL" id="VJNC01000001">
    <property type="protein sequence ID" value="TSE24119.1"/>
    <property type="molecule type" value="Genomic_DNA"/>
</dbReference>
<feature type="domain" description="Peptidase S8/S53" evidence="3">
    <location>
        <begin position="206"/>
        <end position="408"/>
    </location>
</feature>
<evidence type="ECO:0000313" key="6">
    <source>
        <dbReference type="Proteomes" id="UP000295536"/>
    </source>
</evidence>
<evidence type="ECO:0000313" key="7">
    <source>
        <dbReference type="Proteomes" id="UP000315577"/>
    </source>
</evidence>
<name>A0A4R3LJ03_9BURK</name>
<reference evidence="5 7" key="2">
    <citation type="submission" date="2019-07" db="EMBL/GenBank/DDBJ databases">
        <title>Tepidimonas ignava SPS-1037 draft genome.</title>
        <authorList>
            <person name="Da Costa M.S."/>
            <person name="Froufe H.J.C."/>
            <person name="Egas C."/>
            <person name="Albuquerque L."/>
        </authorList>
    </citation>
    <scope>NUCLEOTIDE SEQUENCE [LARGE SCALE GENOMIC DNA]</scope>
    <source>
        <strain evidence="5 7">SPS-1037</strain>
    </source>
</reference>
<dbReference type="InterPro" id="IPR000209">
    <property type="entry name" value="Peptidase_S8/S53_dom"/>
</dbReference>
<dbReference type="GO" id="GO:0006508">
    <property type="term" value="P:proteolysis"/>
    <property type="evidence" value="ECO:0007669"/>
    <property type="project" value="UniProtKB-KW"/>
</dbReference>
<dbReference type="AlphaFoldDB" id="A0A4R3LJ03"/>
<keyword evidence="7" id="KW-1185">Reference proteome</keyword>
<sequence length="414" mass="42572">MKRVVTALLLGASLCGTAIGQVEPPKGQPSRGGSAGVGIGIQVDLRSLVSGVAALLGRATSDTVSNVVAGQVVAVWAEDEVALAPEEVARAMQARVLADHPLSSLGLRLVLFAVDEEEADKLLAQARQSFPQISFARNSYVDTLQTEHTAASPGAAGRQYAHELVRATAVQRLPQPVRIGVIDGAPDANAPLDAASFDLQRFTDTGQSPHASAIACELACRPETGFPGLARGAELVWAAILSPHQNGHERSDLVTLARALDGLVKRRAEVILTSLGTPPNPVLTRVLDRVLPKVRAFVAAAGNGGPNGAVPLPAAHPGVIAVAAVDAAAQPWPQGSRGQAILVAAPGVDLWLPVGGGRYFTGTSYAAPFAAAWIAQRLARGQPADAAALCATAQDLPPAGCDDATGCGLLRWSP</sequence>
<dbReference type="Proteomes" id="UP000315577">
    <property type="component" value="Unassembled WGS sequence"/>
</dbReference>
<dbReference type="Gene3D" id="3.40.50.200">
    <property type="entry name" value="Peptidase S8/S53 domain"/>
    <property type="match status" value="1"/>
</dbReference>
<evidence type="ECO:0000259" key="3">
    <source>
        <dbReference type="Pfam" id="PF00082"/>
    </source>
</evidence>
<protein>
    <submittedName>
        <fullName evidence="5">Minor extracellular protease Epr</fullName>
        <ecNumber evidence="5">3.4.21.-</ecNumber>
    </submittedName>
    <submittedName>
        <fullName evidence="4">Subtilisin family serine protease</fullName>
    </submittedName>
</protein>
<evidence type="ECO:0000256" key="1">
    <source>
        <dbReference type="PROSITE-ProRule" id="PRU01240"/>
    </source>
</evidence>
<dbReference type="EC" id="3.4.21.-" evidence="5"/>
<organism evidence="4 6">
    <name type="scientific">Tepidimonas ignava</name>
    <dbReference type="NCBI Taxonomy" id="114249"/>
    <lineage>
        <taxon>Bacteria</taxon>
        <taxon>Pseudomonadati</taxon>
        <taxon>Pseudomonadota</taxon>
        <taxon>Betaproteobacteria</taxon>
        <taxon>Burkholderiales</taxon>
        <taxon>Tepidimonas</taxon>
    </lineage>
</organism>
<keyword evidence="2" id="KW-0732">Signal</keyword>
<keyword evidence="1" id="KW-0720">Serine protease</keyword>
<evidence type="ECO:0000313" key="4">
    <source>
        <dbReference type="EMBL" id="TCS97606.1"/>
    </source>
</evidence>
<dbReference type="SUPFAM" id="SSF52743">
    <property type="entry name" value="Subtilisin-like"/>
    <property type="match status" value="1"/>
</dbReference>
<gene>
    <name evidence="5" type="primary">epr</name>
    <name evidence="4" type="ORF">EDC36_10810</name>
    <name evidence="5" type="ORF">Tigna_00120</name>
</gene>
<feature type="active site" description="Charge relay system" evidence="1">
    <location>
        <position position="210"/>
    </location>
</feature>
<feature type="chain" id="PRO_5020719281" evidence="2">
    <location>
        <begin position="21"/>
        <end position="414"/>
    </location>
</feature>
<evidence type="ECO:0000256" key="2">
    <source>
        <dbReference type="SAM" id="SignalP"/>
    </source>
</evidence>